<dbReference type="Pfam" id="PF01494">
    <property type="entry name" value="FAD_binding_3"/>
    <property type="match status" value="1"/>
</dbReference>
<evidence type="ECO:0000256" key="2">
    <source>
        <dbReference type="ARBA" id="ARBA00022630"/>
    </source>
</evidence>
<evidence type="ECO:0000313" key="7">
    <source>
        <dbReference type="EMBL" id="KAL2075058.1"/>
    </source>
</evidence>
<evidence type="ECO:0000259" key="5">
    <source>
        <dbReference type="Pfam" id="PF01494"/>
    </source>
</evidence>
<keyword evidence="4" id="KW-0560">Oxidoreductase</keyword>
<dbReference type="InterPro" id="IPR050641">
    <property type="entry name" value="RIFMO-like"/>
</dbReference>
<dbReference type="Gene3D" id="3.40.30.20">
    <property type="match status" value="1"/>
</dbReference>
<reference evidence="7 8" key="1">
    <citation type="journal article" date="2024" name="Commun. Biol.">
        <title>Comparative genomic analysis of thermophilic fungi reveals convergent evolutionary adaptations and gene losses.</title>
        <authorList>
            <person name="Steindorff A.S."/>
            <person name="Aguilar-Pontes M.V."/>
            <person name="Robinson A.J."/>
            <person name="Andreopoulos B."/>
            <person name="LaButti K."/>
            <person name="Kuo A."/>
            <person name="Mondo S."/>
            <person name="Riley R."/>
            <person name="Otillar R."/>
            <person name="Haridas S."/>
            <person name="Lipzen A."/>
            <person name="Grimwood J."/>
            <person name="Schmutz J."/>
            <person name="Clum A."/>
            <person name="Reid I.D."/>
            <person name="Moisan M.C."/>
            <person name="Butler G."/>
            <person name="Nguyen T.T.M."/>
            <person name="Dewar K."/>
            <person name="Conant G."/>
            <person name="Drula E."/>
            <person name="Henrissat B."/>
            <person name="Hansel C."/>
            <person name="Singer S."/>
            <person name="Hutchinson M.I."/>
            <person name="de Vries R.P."/>
            <person name="Natvig D.O."/>
            <person name="Powell A.J."/>
            <person name="Tsang A."/>
            <person name="Grigoriev I.V."/>
        </authorList>
    </citation>
    <scope>NUCLEOTIDE SEQUENCE [LARGE SCALE GENOMIC DNA]</scope>
    <source>
        <strain evidence="7 8">CBS 494.80</strain>
    </source>
</reference>
<dbReference type="PRINTS" id="PR00420">
    <property type="entry name" value="RNGMNOXGNASE"/>
</dbReference>
<evidence type="ECO:0008006" key="9">
    <source>
        <dbReference type="Google" id="ProtNLM"/>
    </source>
</evidence>
<comment type="caution">
    <text evidence="7">The sequence shown here is derived from an EMBL/GenBank/DDBJ whole genome shotgun (WGS) entry which is preliminary data.</text>
</comment>
<accession>A0ABR4CYY0</accession>
<dbReference type="InterPro" id="IPR012941">
    <property type="entry name" value="Phe_hydrox_C_dim_dom"/>
</dbReference>
<dbReference type="Pfam" id="PF07976">
    <property type="entry name" value="Phe_hydrox_dim"/>
    <property type="match status" value="1"/>
</dbReference>
<dbReference type="InterPro" id="IPR038220">
    <property type="entry name" value="PHOX_C_sf"/>
</dbReference>
<feature type="domain" description="Phenol hydroxylase-like C-terminal dimerisation" evidence="6">
    <location>
        <begin position="463"/>
        <end position="641"/>
    </location>
</feature>
<dbReference type="InterPro" id="IPR036188">
    <property type="entry name" value="FAD/NAD-bd_sf"/>
</dbReference>
<dbReference type="Gene3D" id="3.50.50.60">
    <property type="entry name" value="FAD/NAD(P)-binding domain"/>
    <property type="match status" value="1"/>
</dbReference>
<dbReference type="SUPFAM" id="SSF51905">
    <property type="entry name" value="FAD/NAD(P)-binding domain"/>
    <property type="match status" value="1"/>
</dbReference>
<dbReference type="SUPFAM" id="SSF52833">
    <property type="entry name" value="Thioredoxin-like"/>
    <property type="match status" value="1"/>
</dbReference>
<dbReference type="PANTHER" id="PTHR43004">
    <property type="entry name" value="TRK SYSTEM POTASSIUM UPTAKE PROTEIN"/>
    <property type="match status" value="1"/>
</dbReference>
<evidence type="ECO:0000313" key="8">
    <source>
        <dbReference type="Proteomes" id="UP001595075"/>
    </source>
</evidence>
<dbReference type="SUPFAM" id="SSF54373">
    <property type="entry name" value="FAD-linked reductases, C-terminal domain"/>
    <property type="match status" value="1"/>
</dbReference>
<dbReference type="InterPro" id="IPR036249">
    <property type="entry name" value="Thioredoxin-like_sf"/>
</dbReference>
<keyword evidence="8" id="KW-1185">Reference proteome</keyword>
<comment type="similarity">
    <text evidence="1">Belongs to the PheA/TfdB FAD monooxygenase family.</text>
</comment>
<feature type="domain" description="FAD-binding" evidence="5">
    <location>
        <begin position="41"/>
        <end position="434"/>
    </location>
</feature>
<protein>
    <recommendedName>
        <fullName evidence="9">Phenol 2-monooxygenase</fullName>
    </recommendedName>
</protein>
<evidence type="ECO:0000256" key="4">
    <source>
        <dbReference type="ARBA" id="ARBA00023002"/>
    </source>
</evidence>
<dbReference type="Proteomes" id="UP001595075">
    <property type="component" value="Unassembled WGS sequence"/>
</dbReference>
<evidence type="ECO:0000256" key="1">
    <source>
        <dbReference type="ARBA" id="ARBA00007801"/>
    </source>
</evidence>
<keyword evidence="3" id="KW-0274">FAD</keyword>
<dbReference type="InterPro" id="IPR002938">
    <property type="entry name" value="FAD-bd"/>
</dbReference>
<gene>
    <name evidence="7" type="ORF">VTL71DRAFT_8838</name>
</gene>
<dbReference type="EMBL" id="JAZHXI010000002">
    <property type="protein sequence ID" value="KAL2075058.1"/>
    <property type="molecule type" value="Genomic_DNA"/>
</dbReference>
<keyword evidence="2" id="KW-0285">Flavoprotein</keyword>
<dbReference type="PANTHER" id="PTHR43004:SF15">
    <property type="entry name" value="MONOOXYGENASE, PUTATIVE (AFU_ORTHOLOGUE AFUA_6G03030)-RELATED"/>
    <property type="match status" value="1"/>
</dbReference>
<evidence type="ECO:0000259" key="6">
    <source>
        <dbReference type="Pfam" id="PF07976"/>
    </source>
</evidence>
<sequence>MPTLVEEWSSQKSIQPSFIRAAALPRLIPQSDSSNSSIEHYEVLVVGAGPSGLMLTTGLTRYGLPATSVLCIDARPHQTLVGNADGLAARTLEILGQFGLESEFLRHGAPFMECTVWMRDEGKPDVLERKMAMPFFMAPARYEQLVALHQGHVERVFKEDIRRYQGGDIQYGAKLVDMRIDEEGDSFFPVLAKVEINGVIKDVRTKYLIGSDGAKSTVRNYMNVGTEGEVKEELWGVIDLVADSDFPDLRRQSSMNGGEFTGGLKGGFIVPRERLSNGDWLTRLYLDMSVTNNEADLSDNTPAEPQQQATKEKRDRITEALILERAADLFHPFRFQVKKGTKVHWWAAFSLSQNLAKSFILQDSYLHPRVFITGDACHSHSPRQGQGMNVSIQDAYNLAWKLAYAISGIAADASQLLKSYEDERLPNARNLINFDKTMNDGGPMTEEKMALMKQFSTACGIEYGKGIGVNKEQVARGKWSDQDYLDGVICPGRRLLNSKVNRFANGTPRDIHDEIGAEGKFSVMLLAGIDFGTQGSRSSKAAETLCTEVVSGYPPGIVQIIILCSEKASQLEWADLPACIKQQAEMSVFLASGDVYGTYGVKVHGDRAGRLVVVRPDGIVGLAVGLDDIGIVNKFLGGLIKRIKRLSGRL</sequence>
<organism evidence="7 8">
    <name type="scientific">Oculimacula yallundae</name>
    <dbReference type="NCBI Taxonomy" id="86028"/>
    <lineage>
        <taxon>Eukaryota</taxon>
        <taxon>Fungi</taxon>
        <taxon>Dikarya</taxon>
        <taxon>Ascomycota</taxon>
        <taxon>Pezizomycotina</taxon>
        <taxon>Leotiomycetes</taxon>
        <taxon>Helotiales</taxon>
        <taxon>Ploettnerulaceae</taxon>
        <taxon>Oculimacula</taxon>
    </lineage>
</organism>
<dbReference type="Gene3D" id="3.30.9.10">
    <property type="entry name" value="D-Amino Acid Oxidase, subunit A, domain 2"/>
    <property type="match status" value="1"/>
</dbReference>
<proteinExistence type="inferred from homology"/>
<evidence type="ECO:0000256" key="3">
    <source>
        <dbReference type="ARBA" id="ARBA00022827"/>
    </source>
</evidence>
<name>A0ABR4CYY0_9HELO</name>